<keyword evidence="2" id="KW-1185">Reference proteome</keyword>
<evidence type="ECO:0000313" key="1">
    <source>
        <dbReference type="EMBL" id="KAJ4425370.1"/>
    </source>
</evidence>
<dbReference type="Proteomes" id="UP001148838">
    <property type="component" value="Unassembled WGS sequence"/>
</dbReference>
<name>A0ABQ8RUZ1_PERAM</name>
<sequence>MPIEPRDMGLQKETPWRKMGDHRRTKWILCTRRSAVCKVDKDAHLAPHEEVEAVRRCTALNQADPAQIIDSELERVPSDMLQFFPLRGRRRAAEARYPPHLWNEFEVARSNEPRKINTEAWHNRFQNIAYKKRSIVYKLIHYLKNEQSDVERMIQELDLGRRVK</sequence>
<protein>
    <submittedName>
        <fullName evidence="1">Uncharacterized protein</fullName>
    </submittedName>
</protein>
<gene>
    <name evidence="1" type="ORF">ANN_27985</name>
</gene>
<dbReference type="EMBL" id="JAJSOF020000043">
    <property type="protein sequence ID" value="KAJ4425370.1"/>
    <property type="molecule type" value="Genomic_DNA"/>
</dbReference>
<comment type="caution">
    <text evidence="1">The sequence shown here is derived from an EMBL/GenBank/DDBJ whole genome shotgun (WGS) entry which is preliminary data.</text>
</comment>
<organism evidence="1 2">
    <name type="scientific">Periplaneta americana</name>
    <name type="common">American cockroach</name>
    <name type="synonym">Blatta americana</name>
    <dbReference type="NCBI Taxonomy" id="6978"/>
    <lineage>
        <taxon>Eukaryota</taxon>
        <taxon>Metazoa</taxon>
        <taxon>Ecdysozoa</taxon>
        <taxon>Arthropoda</taxon>
        <taxon>Hexapoda</taxon>
        <taxon>Insecta</taxon>
        <taxon>Pterygota</taxon>
        <taxon>Neoptera</taxon>
        <taxon>Polyneoptera</taxon>
        <taxon>Dictyoptera</taxon>
        <taxon>Blattodea</taxon>
        <taxon>Blattoidea</taxon>
        <taxon>Blattidae</taxon>
        <taxon>Blattinae</taxon>
        <taxon>Periplaneta</taxon>
    </lineage>
</organism>
<proteinExistence type="predicted"/>
<accession>A0ABQ8RUZ1</accession>
<reference evidence="1 2" key="1">
    <citation type="journal article" date="2022" name="Allergy">
        <title>Genome assembly and annotation of Periplaneta americana reveal a comprehensive cockroach allergen profile.</title>
        <authorList>
            <person name="Wang L."/>
            <person name="Xiong Q."/>
            <person name="Saelim N."/>
            <person name="Wang L."/>
            <person name="Nong W."/>
            <person name="Wan A.T."/>
            <person name="Shi M."/>
            <person name="Liu X."/>
            <person name="Cao Q."/>
            <person name="Hui J.H.L."/>
            <person name="Sookrung N."/>
            <person name="Leung T.F."/>
            <person name="Tungtrongchitr A."/>
            <person name="Tsui S.K.W."/>
        </authorList>
    </citation>
    <scope>NUCLEOTIDE SEQUENCE [LARGE SCALE GENOMIC DNA]</scope>
    <source>
        <tissue evidence="1">Whole body-01</tissue>
    </source>
</reference>
<evidence type="ECO:0000313" key="2">
    <source>
        <dbReference type="Proteomes" id="UP001148838"/>
    </source>
</evidence>